<dbReference type="EnsemblFungi" id="MAPG_02653T0">
    <property type="protein sequence ID" value="MAPG_02653T0"/>
    <property type="gene ID" value="MAPG_02653"/>
</dbReference>
<proteinExistence type="predicted"/>
<keyword evidence="3" id="KW-1185">Reference proteome</keyword>
<reference evidence="2" key="5">
    <citation type="submission" date="2015-06" db="UniProtKB">
        <authorList>
            <consortium name="EnsemblFungi"/>
        </authorList>
    </citation>
    <scope>IDENTIFICATION</scope>
    <source>
        <strain evidence="2">ATCC 64411</strain>
    </source>
</reference>
<evidence type="ECO:0000313" key="2">
    <source>
        <dbReference type="EnsemblFungi" id="MAPG_02653T0"/>
    </source>
</evidence>
<sequence length="106" mass="12026">MDKRVMSKVGTPFFLSLFVCNPCVSRCDEDRRSESMHSSMQLQGRAKIVVASRAHAWVPLQLLEAATPGGRAVWMFSLCTCFYYVPRSPVCLTQHRGRQNRRAAFS</sequence>
<reference evidence="1" key="3">
    <citation type="submission" date="2011-03" db="EMBL/GenBank/DDBJ databases">
        <title>Annotation of Magnaporthe poae ATCC 64411.</title>
        <authorList>
            <person name="Ma L.-J."/>
            <person name="Dead R."/>
            <person name="Young S.K."/>
            <person name="Zeng Q."/>
            <person name="Gargeya S."/>
            <person name="Fitzgerald M."/>
            <person name="Haas B."/>
            <person name="Abouelleil A."/>
            <person name="Alvarado L."/>
            <person name="Arachchi H.M."/>
            <person name="Berlin A."/>
            <person name="Brown A."/>
            <person name="Chapman S.B."/>
            <person name="Chen Z."/>
            <person name="Dunbar C."/>
            <person name="Freedman E."/>
            <person name="Gearin G."/>
            <person name="Gellesch M."/>
            <person name="Goldberg J."/>
            <person name="Griggs A."/>
            <person name="Gujja S."/>
            <person name="Heiman D."/>
            <person name="Howarth C."/>
            <person name="Larson L."/>
            <person name="Lui A."/>
            <person name="MacDonald P.J.P."/>
            <person name="Mehta T."/>
            <person name="Montmayeur A."/>
            <person name="Murphy C."/>
            <person name="Neiman D."/>
            <person name="Pearson M."/>
            <person name="Priest M."/>
            <person name="Roberts A."/>
            <person name="Saif S."/>
            <person name="Shea T."/>
            <person name="Shenoy N."/>
            <person name="Sisk P."/>
            <person name="Stolte C."/>
            <person name="Sykes S."/>
            <person name="Yandava C."/>
            <person name="Wortman J."/>
            <person name="Nusbaum C."/>
            <person name="Birren B."/>
        </authorList>
    </citation>
    <scope>NUCLEOTIDE SEQUENCE</scope>
    <source>
        <strain evidence="1">ATCC 64411</strain>
    </source>
</reference>
<protein>
    <submittedName>
        <fullName evidence="1 2">Uncharacterized protein</fullName>
    </submittedName>
</protein>
<evidence type="ECO:0000313" key="1">
    <source>
        <dbReference type="EMBL" id="KLU83600.1"/>
    </source>
</evidence>
<gene>
    <name evidence="1" type="ORF">MAPG_02653</name>
</gene>
<reference evidence="1" key="2">
    <citation type="submission" date="2010-05" db="EMBL/GenBank/DDBJ databases">
        <title>The Genome Sequence of Magnaporthe poae strain ATCC 64411.</title>
        <authorList>
            <consortium name="The Broad Institute Genome Sequencing Platform"/>
            <consortium name="Broad Institute Genome Sequencing Center for Infectious Disease"/>
            <person name="Ma L.-J."/>
            <person name="Dead R."/>
            <person name="Young S."/>
            <person name="Zeng Q."/>
            <person name="Koehrsen M."/>
            <person name="Alvarado L."/>
            <person name="Berlin A."/>
            <person name="Chapman S.B."/>
            <person name="Chen Z."/>
            <person name="Freedman E."/>
            <person name="Gellesch M."/>
            <person name="Goldberg J."/>
            <person name="Griggs A."/>
            <person name="Gujja S."/>
            <person name="Heilman E.R."/>
            <person name="Heiman D."/>
            <person name="Hepburn T."/>
            <person name="Howarth C."/>
            <person name="Jen D."/>
            <person name="Larson L."/>
            <person name="Mehta T."/>
            <person name="Neiman D."/>
            <person name="Pearson M."/>
            <person name="Roberts A."/>
            <person name="Saif S."/>
            <person name="Shea T."/>
            <person name="Shenoy N."/>
            <person name="Sisk P."/>
            <person name="Stolte C."/>
            <person name="Sykes S."/>
            <person name="Walk T."/>
            <person name="White J."/>
            <person name="Yandava C."/>
            <person name="Haas B."/>
            <person name="Nusbaum C."/>
            <person name="Birren B."/>
        </authorList>
    </citation>
    <scope>NUCLEOTIDE SEQUENCE</scope>
    <source>
        <strain evidence="1">ATCC 64411</strain>
    </source>
</reference>
<dbReference type="VEuPathDB" id="FungiDB:MAPG_02653"/>
<reference evidence="2" key="4">
    <citation type="journal article" date="2015" name="G3 (Bethesda)">
        <title>Genome sequences of three phytopathogenic species of the Magnaporthaceae family of fungi.</title>
        <authorList>
            <person name="Okagaki L.H."/>
            <person name="Nunes C.C."/>
            <person name="Sailsbery J."/>
            <person name="Clay B."/>
            <person name="Brown D."/>
            <person name="John T."/>
            <person name="Oh Y."/>
            <person name="Young N."/>
            <person name="Fitzgerald M."/>
            <person name="Haas B.J."/>
            <person name="Zeng Q."/>
            <person name="Young S."/>
            <person name="Adiconis X."/>
            <person name="Fan L."/>
            <person name="Levin J.Z."/>
            <person name="Mitchell T.K."/>
            <person name="Okubara P.A."/>
            <person name="Farman M.L."/>
            <person name="Kohn L.M."/>
            <person name="Birren B."/>
            <person name="Ma L.-J."/>
            <person name="Dean R.A."/>
        </authorList>
    </citation>
    <scope>NUCLEOTIDE SEQUENCE</scope>
    <source>
        <strain evidence="2">ATCC 64411 / 73-15</strain>
    </source>
</reference>
<dbReference type="EMBL" id="GL876967">
    <property type="protein sequence ID" value="KLU83600.1"/>
    <property type="molecule type" value="Genomic_DNA"/>
</dbReference>
<dbReference type="Proteomes" id="UP000011715">
    <property type="component" value="Unassembled WGS sequence"/>
</dbReference>
<accession>A0A0C4DRY5</accession>
<organism evidence="2 3">
    <name type="scientific">Magnaporthiopsis poae (strain ATCC 64411 / 73-15)</name>
    <name type="common">Kentucky bluegrass fungus</name>
    <name type="synonym">Magnaporthe poae</name>
    <dbReference type="NCBI Taxonomy" id="644358"/>
    <lineage>
        <taxon>Eukaryota</taxon>
        <taxon>Fungi</taxon>
        <taxon>Dikarya</taxon>
        <taxon>Ascomycota</taxon>
        <taxon>Pezizomycotina</taxon>
        <taxon>Sordariomycetes</taxon>
        <taxon>Sordariomycetidae</taxon>
        <taxon>Magnaporthales</taxon>
        <taxon>Magnaporthaceae</taxon>
        <taxon>Magnaporthiopsis</taxon>
    </lineage>
</organism>
<dbReference type="EMBL" id="ADBL01000652">
    <property type="status" value="NOT_ANNOTATED_CDS"/>
    <property type="molecule type" value="Genomic_DNA"/>
</dbReference>
<dbReference type="AlphaFoldDB" id="A0A0C4DRY5"/>
<reference evidence="3" key="1">
    <citation type="submission" date="2010-05" db="EMBL/GenBank/DDBJ databases">
        <title>The genome sequence of Magnaporthe poae strain ATCC 64411.</title>
        <authorList>
            <person name="Ma L.-J."/>
            <person name="Dead R."/>
            <person name="Young S."/>
            <person name="Zeng Q."/>
            <person name="Koehrsen M."/>
            <person name="Alvarado L."/>
            <person name="Berlin A."/>
            <person name="Chapman S.B."/>
            <person name="Chen Z."/>
            <person name="Freedman E."/>
            <person name="Gellesch M."/>
            <person name="Goldberg J."/>
            <person name="Griggs A."/>
            <person name="Gujja S."/>
            <person name="Heilman E.R."/>
            <person name="Heiman D."/>
            <person name="Hepburn T."/>
            <person name="Howarth C."/>
            <person name="Jen D."/>
            <person name="Larson L."/>
            <person name="Mehta T."/>
            <person name="Neiman D."/>
            <person name="Pearson M."/>
            <person name="Roberts A."/>
            <person name="Saif S."/>
            <person name="Shea T."/>
            <person name="Shenoy N."/>
            <person name="Sisk P."/>
            <person name="Stolte C."/>
            <person name="Sykes S."/>
            <person name="Walk T."/>
            <person name="White J."/>
            <person name="Yandava C."/>
            <person name="Haas B."/>
            <person name="Nusbaum C."/>
            <person name="Birren B."/>
        </authorList>
    </citation>
    <scope>NUCLEOTIDE SEQUENCE [LARGE SCALE GENOMIC DNA]</scope>
    <source>
        <strain evidence="3">ATCC 64411 / 73-15</strain>
    </source>
</reference>
<evidence type="ECO:0000313" key="3">
    <source>
        <dbReference type="Proteomes" id="UP000011715"/>
    </source>
</evidence>
<name>A0A0C4DRY5_MAGP6</name>